<dbReference type="RefSeq" id="WP_167968547.1">
    <property type="nucleotide sequence ID" value="NZ_BHZG01000311.1"/>
</dbReference>
<dbReference type="EMBL" id="JAAVJD010000030">
    <property type="protein sequence ID" value="NJQ05259.1"/>
    <property type="molecule type" value="Genomic_DNA"/>
</dbReference>
<dbReference type="AlphaFoldDB" id="A0A7X6CZ65"/>
<dbReference type="Gene3D" id="3.10.490.10">
    <property type="entry name" value="Gamma-glutamyl cyclotransferase-like"/>
    <property type="match status" value="1"/>
</dbReference>
<dbReference type="PANTHER" id="PTHR31544">
    <property type="entry name" value="AIG2-LIKE PROTEIN D"/>
    <property type="match status" value="1"/>
</dbReference>
<dbReference type="CDD" id="cd06661">
    <property type="entry name" value="GGCT_like"/>
    <property type="match status" value="1"/>
</dbReference>
<dbReference type="InterPro" id="IPR045038">
    <property type="entry name" value="AIG2-like"/>
</dbReference>
<dbReference type="InterPro" id="IPR036568">
    <property type="entry name" value="GGCT-like_sf"/>
</dbReference>
<organism evidence="4 5">
    <name type="scientific">Streptomyces lonarensis</name>
    <dbReference type="NCBI Taxonomy" id="700599"/>
    <lineage>
        <taxon>Bacteria</taxon>
        <taxon>Bacillati</taxon>
        <taxon>Actinomycetota</taxon>
        <taxon>Actinomycetes</taxon>
        <taxon>Kitasatosporales</taxon>
        <taxon>Streptomycetaceae</taxon>
        <taxon>Streptomyces</taxon>
    </lineage>
</organism>
<evidence type="ECO:0000313" key="4">
    <source>
        <dbReference type="EMBL" id="NJQ05259.1"/>
    </source>
</evidence>
<proteinExistence type="predicted"/>
<evidence type="ECO:0000256" key="1">
    <source>
        <dbReference type="ARBA" id="ARBA00022679"/>
    </source>
</evidence>
<comment type="caution">
    <text evidence="4">The sequence shown here is derived from an EMBL/GenBank/DDBJ whole genome shotgun (WGS) entry which is preliminary data.</text>
</comment>
<name>A0A7X6CZ65_9ACTN</name>
<gene>
    <name evidence="4" type="ORF">HCN56_06630</name>
</gene>
<dbReference type="Proteomes" id="UP000578686">
    <property type="component" value="Unassembled WGS sequence"/>
</dbReference>
<keyword evidence="5" id="KW-1185">Reference proteome</keyword>
<dbReference type="InterPro" id="IPR009288">
    <property type="entry name" value="AIG2-like_dom"/>
</dbReference>
<evidence type="ECO:0000256" key="2">
    <source>
        <dbReference type="ARBA" id="ARBA00030602"/>
    </source>
</evidence>
<keyword evidence="1 4" id="KW-0808">Transferase</keyword>
<evidence type="ECO:0000259" key="3">
    <source>
        <dbReference type="Pfam" id="PF06094"/>
    </source>
</evidence>
<dbReference type="GO" id="GO:0016740">
    <property type="term" value="F:transferase activity"/>
    <property type="evidence" value="ECO:0007669"/>
    <property type="project" value="UniProtKB-KW"/>
</dbReference>
<dbReference type="PANTHER" id="PTHR31544:SF2">
    <property type="entry name" value="AIG2-LIKE PROTEIN D"/>
    <property type="match status" value="1"/>
</dbReference>
<protein>
    <recommendedName>
        <fullName evidence="2">Putative gamma-glutamylcyclotransferase</fullName>
    </recommendedName>
</protein>
<dbReference type="SUPFAM" id="SSF110857">
    <property type="entry name" value="Gamma-glutamyl cyclotransferase-like"/>
    <property type="match status" value="1"/>
</dbReference>
<evidence type="ECO:0000313" key="5">
    <source>
        <dbReference type="Proteomes" id="UP000578686"/>
    </source>
</evidence>
<feature type="domain" description="Gamma-glutamylcyclotransferase AIG2-like" evidence="3">
    <location>
        <begin position="32"/>
        <end position="135"/>
    </location>
</feature>
<reference evidence="4 5" key="1">
    <citation type="submission" date="2020-03" db="EMBL/GenBank/DDBJ databases">
        <title>Draft genome of Streptomyces sp. ventii, isolated from the Axial Seamount in the Pacific Ocean, and resequencing of the two type strains Streptomyces lonarensis strain NCL 716 and Streptomyces bohaiensis strain 11A07.</title>
        <authorList>
            <person name="Loughran R.M."/>
            <person name="Pfannmuller K.M."/>
            <person name="Wasson B.J."/>
            <person name="Deadmond M.C."/>
            <person name="Paddock B.E."/>
            <person name="Koyack M.J."/>
            <person name="Gallegos D.A."/>
            <person name="Mitchell E.A."/>
            <person name="Ushijima B."/>
            <person name="Saw J.H."/>
            <person name="Mcphail K.L."/>
            <person name="Videau P."/>
        </authorList>
    </citation>
    <scope>NUCLEOTIDE SEQUENCE [LARGE SCALE GENOMIC DNA]</scope>
    <source>
        <strain evidence="4 5">NCL716</strain>
    </source>
</reference>
<dbReference type="InterPro" id="IPR013024">
    <property type="entry name" value="GGCT-like"/>
</dbReference>
<accession>A0A7X6CZ65</accession>
<dbReference type="Pfam" id="PF06094">
    <property type="entry name" value="GGACT"/>
    <property type="match status" value="1"/>
</dbReference>
<sequence>MEFTVPDAFPPDNSTGPQQIAQGRLAEGPRSLFVYGTLQFESVLIGLLGRLPHLTATSAPGWRAAPLEGRVYPGLVLAPGVTANGYVLTDLTAREWLVIDAFEDDEYDLGRIILASGEESWSYLWRGEELRGDDTWNAETFRQEHLGVYAARCARLGPLLAQDARV</sequence>